<proteinExistence type="predicted"/>
<gene>
    <name evidence="1" type="ORF">AGERDE_LOCUS13183</name>
</gene>
<protein>
    <submittedName>
        <fullName evidence="1">5025_t:CDS:1</fullName>
    </submittedName>
</protein>
<name>A0A9N9HI22_9GLOM</name>
<feature type="non-terminal residue" evidence="1">
    <location>
        <position position="1"/>
    </location>
</feature>
<dbReference type="InterPro" id="IPR027417">
    <property type="entry name" value="P-loop_NTPase"/>
</dbReference>
<sequence length="243" mass="27831">LKKIIEGACLAKDGLYQILFVTNGKLTQDEVDIYNYLRTIIFDEGVSQYTTLVRTRFPNFQEKETLYDDLKRMIKESNELVELLRSCRDFIYVNNPSLKEVNNNIEIFEETRNASRKELMKALSSCGEETYKAKGLNSLSQRIKEPITKEKILRRDLATITDNDPHKELLATLYREKIEETKTFAIQVIHTCIIEAKQTEIQGDSYWQRTPQRTPTNLPGTSDVATITAAIAGAIIQGLFTVI</sequence>
<dbReference type="Proteomes" id="UP000789831">
    <property type="component" value="Unassembled WGS sequence"/>
</dbReference>
<dbReference type="OrthoDB" id="8954335at2759"/>
<accession>A0A9N9HI22</accession>
<evidence type="ECO:0000313" key="2">
    <source>
        <dbReference type="Proteomes" id="UP000789831"/>
    </source>
</evidence>
<comment type="caution">
    <text evidence="1">The sequence shown here is derived from an EMBL/GenBank/DDBJ whole genome shotgun (WGS) entry which is preliminary data.</text>
</comment>
<reference evidence="1" key="1">
    <citation type="submission" date="2021-06" db="EMBL/GenBank/DDBJ databases">
        <authorList>
            <person name="Kallberg Y."/>
            <person name="Tangrot J."/>
            <person name="Rosling A."/>
        </authorList>
    </citation>
    <scope>NUCLEOTIDE SEQUENCE</scope>
    <source>
        <strain evidence="1">MT106</strain>
    </source>
</reference>
<dbReference type="AlphaFoldDB" id="A0A9N9HI22"/>
<dbReference type="Gene3D" id="3.40.50.300">
    <property type="entry name" value="P-loop containing nucleotide triphosphate hydrolases"/>
    <property type="match status" value="1"/>
</dbReference>
<dbReference type="EMBL" id="CAJVPL010015374">
    <property type="protein sequence ID" value="CAG8693223.1"/>
    <property type="molecule type" value="Genomic_DNA"/>
</dbReference>
<evidence type="ECO:0000313" key="1">
    <source>
        <dbReference type="EMBL" id="CAG8693223.1"/>
    </source>
</evidence>
<keyword evidence="2" id="KW-1185">Reference proteome</keyword>
<organism evidence="1 2">
    <name type="scientific">Ambispora gerdemannii</name>
    <dbReference type="NCBI Taxonomy" id="144530"/>
    <lineage>
        <taxon>Eukaryota</taxon>
        <taxon>Fungi</taxon>
        <taxon>Fungi incertae sedis</taxon>
        <taxon>Mucoromycota</taxon>
        <taxon>Glomeromycotina</taxon>
        <taxon>Glomeromycetes</taxon>
        <taxon>Archaeosporales</taxon>
        <taxon>Ambisporaceae</taxon>
        <taxon>Ambispora</taxon>
    </lineage>
</organism>